<feature type="region of interest" description="Disordered" evidence="1">
    <location>
        <begin position="177"/>
        <end position="213"/>
    </location>
</feature>
<name>A0ABV9W657_9ACTN</name>
<organism evidence="3 4">
    <name type="scientific">Dactylosporangium cerinum</name>
    <dbReference type="NCBI Taxonomy" id="1434730"/>
    <lineage>
        <taxon>Bacteria</taxon>
        <taxon>Bacillati</taxon>
        <taxon>Actinomycetota</taxon>
        <taxon>Actinomycetes</taxon>
        <taxon>Micromonosporales</taxon>
        <taxon>Micromonosporaceae</taxon>
        <taxon>Dactylosporangium</taxon>
    </lineage>
</organism>
<evidence type="ECO:0000313" key="3">
    <source>
        <dbReference type="EMBL" id="MFC5004170.1"/>
    </source>
</evidence>
<dbReference type="PANTHER" id="PTHR35525">
    <property type="entry name" value="BLL6575 PROTEIN"/>
    <property type="match status" value="1"/>
</dbReference>
<keyword evidence="4" id="KW-1185">Reference proteome</keyword>
<sequence>MEPLPVELMNTVRAGRDGVRDTIADPAAAARWLREARPEVGIAGWEAVAELRDLRDALRLLAAAVTGDDRPAAGAPDHTWPVATQAGNQRPTAGAPDHTRPVASRAGDHRAAGADDRLDGVAATATGAAGRAEVTTGAAGRAGATTGAAGRAGAGSAADLQAAIGVVNRACASAPSWSELHWSPDDGPSGPERKDAGATATATAQEAGAAPVGGPRRVVRTAHAPALAAVAAIAEEAVALFAGPDRLLLRACHAPGCVLYFVRNHPRREWCSDGCGNRARVARHYQRHHGSGKEGD</sequence>
<evidence type="ECO:0000259" key="2">
    <source>
        <dbReference type="Pfam" id="PF11706"/>
    </source>
</evidence>
<comment type="caution">
    <text evidence="3">The sequence shown here is derived from an EMBL/GenBank/DDBJ whole genome shotgun (WGS) entry which is preliminary data.</text>
</comment>
<dbReference type="RefSeq" id="WP_380123799.1">
    <property type="nucleotide sequence ID" value="NZ_JBHSIU010000056.1"/>
</dbReference>
<dbReference type="Proteomes" id="UP001595912">
    <property type="component" value="Unassembled WGS sequence"/>
</dbReference>
<dbReference type="Gene3D" id="1.10.3300.10">
    <property type="entry name" value="Jann2411-like domain"/>
    <property type="match status" value="1"/>
</dbReference>
<evidence type="ECO:0000313" key="4">
    <source>
        <dbReference type="Proteomes" id="UP001595912"/>
    </source>
</evidence>
<gene>
    <name evidence="3" type="ORF">ACFPIJ_40890</name>
</gene>
<feature type="compositionally biased region" description="Low complexity" evidence="1">
    <location>
        <begin position="197"/>
        <end position="210"/>
    </location>
</feature>
<dbReference type="SUPFAM" id="SSF160904">
    <property type="entry name" value="Jann2411-like"/>
    <property type="match status" value="2"/>
</dbReference>
<feature type="compositionally biased region" description="Basic and acidic residues" evidence="1">
    <location>
        <begin position="106"/>
        <end position="117"/>
    </location>
</feature>
<feature type="region of interest" description="Disordered" evidence="1">
    <location>
        <begin position="69"/>
        <end position="117"/>
    </location>
</feature>
<protein>
    <submittedName>
        <fullName evidence="3">CGNR zinc finger domain-containing protein</fullName>
    </submittedName>
</protein>
<dbReference type="InterPro" id="IPR023286">
    <property type="entry name" value="ABATE_dom_sf"/>
</dbReference>
<reference evidence="4" key="1">
    <citation type="journal article" date="2019" name="Int. J. Syst. Evol. Microbiol.">
        <title>The Global Catalogue of Microorganisms (GCM) 10K type strain sequencing project: providing services to taxonomists for standard genome sequencing and annotation.</title>
        <authorList>
            <consortium name="The Broad Institute Genomics Platform"/>
            <consortium name="The Broad Institute Genome Sequencing Center for Infectious Disease"/>
            <person name="Wu L."/>
            <person name="Ma J."/>
        </authorList>
    </citation>
    <scope>NUCLEOTIDE SEQUENCE [LARGE SCALE GENOMIC DNA]</scope>
    <source>
        <strain evidence="4">CGMCC 4.7152</strain>
    </source>
</reference>
<feature type="domain" description="Zinc finger CGNR" evidence="2">
    <location>
        <begin position="249"/>
        <end position="288"/>
    </location>
</feature>
<dbReference type="Pfam" id="PF11706">
    <property type="entry name" value="zf-CGNR"/>
    <property type="match status" value="1"/>
</dbReference>
<dbReference type="PANTHER" id="PTHR35525:SF3">
    <property type="entry name" value="BLL6575 PROTEIN"/>
    <property type="match status" value="1"/>
</dbReference>
<dbReference type="InterPro" id="IPR021005">
    <property type="entry name" value="Znf_CGNR"/>
</dbReference>
<evidence type="ECO:0000256" key="1">
    <source>
        <dbReference type="SAM" id="MobiDB-lite"/>
    </source>
</evidence>
<dbReference type="InterPro" id="IPR010852">
    <property type="entry name" value="ABATE"/>
</dbReference>
<dbReference type="EMBL" id="JBHSIU010000056">
    <property type="protein sequence ID" value="MFC5004170.1"/>
    <property type="molecule type" value="Genomic_DNA"/>
</dbReference>
<accession>A0ABV9W657</accession>
<dbReference type="Pfam" id="PF07336">
    <property type="entry name" value="ABATE"/>
    <property type="match status" value="1"/>
</dbReference>
<proteinExistence type="predicted"/>